<protein>
    <submittedName>
        <fullName evidence="4">Type VI secretion system tip protein VgrG</fullName>
    </submittedName>
</protein>
<evidence type="ECO:0000259" key="2">
    <source>
        <dbReference type="Pfam" id="PF04717"/>
    </source>
</evidence>
<dbReference type="InterPro" id="IPR006533">
    <property type="entry name" value="T6SS_Vgr_RhsGE"/>
</dbReference>
<dbReference type="InterPro" id="IPR017847">
    <property type="entry name" value="T6SS_RhsGE_Vgr_subset"/>
</dbReference>
<dbReference type="NCBIfam" id="TIGR03361">
    <property type="entry name" value="VI_Rhs_Vgr"/>
    <property type="match status" value="1"/>
</dbReference>
<dbReference type="Pfam" id="PF22178">
    <property type="entry name" value="Gp5_trimer_C"/>
    <property type="match status" value="1"/>
</dbReference>
<dbReference type="Gene3D" id="2.40.50.230">
    <property type="entry name" value="Gp5 N-terminal domain"/>
    <property type="match status" value="1"/>
</dbReference>
<dbReference type="AlphaFoldDB" id="A0A4Y8WKG4"/>
<proteinExistence type="inferred from homology"/>
<dbReference type="OrthoDB" id="9762420at2"/>
<comment type="similarity">
    <text evidence="1">Belongs to the VgrG protein family.</text>
</comment>
<keyword evidence="5" id="KW-1185">Reference proteome</keyword>
<dbReference type="EMBL" id="SATR01000001">
    <property type="protein sequence ID" value="TFH93412.1"/>
    <property type="molecule type" value="Genomic_DNA"/>
</dbReference>
<organism evidence="4 5">
    <name type="scientific">Vibrio ouci</name>
    <dbReference type="NCBI Taxonomy" id="2499078"/>
    <lineage>
        <taxon>Bacteria</taxon>
        <taxon>Pseudomonadati</taxon>
        <taxon>Pseudomonadota</taxon>
        <taxon>Gammaproteobacteria</taxon>
        <taxon>Vibrionales</taxon>
        <taxon>Vibrionaceae</taxon>
        <taxon>Vibrio</taxon>
    </lineage>
</organism>
<accession>A0A4Y8WKG4</accession>
<dbReference type="InterPro" id="IPR050708">
    <property type="entry name" value="T6SS_VgrG/RHS"/>
</dbReference>
<dbReference type="Pfam" id="PF05954">
    <property type="entry name" value="Phage_GPD"/>
    <property type="match status" value="1"/>
</dbReference>
<evidence type="ECO:0000313" key="4">
    <source>
        <dbReference type="EMBL" id="TFH93412.1"/>
    </source>
</evidence>
<dbReference type="RefSeq" id="WP_134833673.1">
    <property type="nucleotide sequence ID" value="NZ_SATR01000001.1"/>
</dbReference>
<evidence type="ECO:0000256" key="1">
    <source>
        <dbReference type="ARBA" id="ARBA00005558"/>
    </source>
</evidence>
<dbReference type="InterPro" id="IPR006531">
    <property type="entry name" value="Gp5/Vgr_OB"/>
</dbReference>
<feature type="domain" description="Gp5/Type VI secretion system Vgr protein OB-fold" evidence="2">
    <location>
        <begin position="393"/>
        <end position="460"/>
    </location>
</feature>
<evidence type="ECO:0000313" key="5">
    <source>
        <dbReference type="Proteomes" id="UP000297753"/>
    </source>
</evidence>
<dbReference type="InterPro" id="IPR037026">
    <property type="entry name" value="Vgr_OB-fold_dom_sf"/>
</dbReference>
<sequence length="697" mass="77197">MPTLNLNIHIDGFEHDTLRVIEYSGSDSISSSIERNGEACNGFRFVFKLASRQSDLVPSNIVDRSVDFELVQDGQVVQQLNGIVRQFSKGNTGHHHTFYQLTMVPALERLSLRRNSRLFQHKTTPEIISILLQEMEVVDYAFVLKNEYVQREFVAQYRESDLDFLHRLAAEEGLSYSFVHEQGKHTLLFTDSNDGLIAIEQPVPYVHLSGGIVEQPYISTFSTQSTVGVSHSELQDYSFKKPAYDFKQQAQGKELGAQRADVYEHFDFPGRFKSDALGQQINRARLEFLRRNTRVALGECNHASLLSGKKFQLQDHPDSTVNREWVVVSSHHFGTQPQALEEEGNTGETTYFNHIEVIPADTVWQAQPSPKPSVDGPMIATVVGPEGEDIYCDDQGRVKVHFDWDRYSNADEHSSCWVRVSQGWAGAQFGNVAIPRVGQEVIVSFLNRDPDQPIITGRTYNAVNIPPYPLPDNKTKTAIRTETYQGQGFNELSFEDQVDQERVYLHAQKDMDVEIKNDHVTKIERDDYLKVDNDSFELTKNNRHTTVQGELCEKVVADKSVTIGGALQQKVKSKTAIDAGSEVHLKAGNKIVLDAGSGITIKAGGSFVKVDAGGVHVVGPAINMNSGGSAGSGSGFGGLAPAMPMGLEALATPEEATPLQITSTQNAMSPLLKSRQVEALKGEDPVCEVCEELSKNG</sequence>
<dbReference type="SUPFAM" id="SSF69255">
    <property type="entry name" value="gp5 N-terminal domain-like"/>
    <property type="match status" value="1"/>
</dbReference>
<dbReference type="Pfam" id="PF04717">
    <property type="entry name" value="Phage_base_V"/>
    <property type="match status" value="1"/>
</dbReference>
<dbReference type="PANTHER" id="PTHR32305">
    <property type="match status" value="1"/>
</dbReference>
<dbReference type="Proteomes" id="UP000297753">
    <property type="component" value="Unassembled WGS sequence"/>
</dbReference>
<dbReference type="PANTHER" id="PTHR32305:SF11">
    <property type="entry name" value="TYPE VI SECRETION SYSTEM SPIKE PROTEIN VGRG3"/>
    <property type="match status" value="1"/>
</dbReference>
<dbReference type="Gene3D" id="2.30.110.50">
    <property type="match status" value="1"/>
</dbReference>
<evidence type="ECO:0000259" key="3">
    <source>
        <dbReference type="Pfam" id="PF22178"/>
    </source>
</evidence>
<dbReference type="Gene3D" id="3.55.50.10">
    <property type="entry name" value="Baseplate protein-like domains"/>
    <property type="match status" value="1"/>
</dbReference>
<dbReference type="SUPFAM" id="SSF69279">
    <property type="entry name" value="Phage tail proteins"/>
    <property type="match status" value="2"/>
</dbReference>
<comment type="caution">
    <text evidence="4">The sequence shown here is derived from an EMBL/GenBank/DDBJ whole genome shotgun (WGS) entry which is preliminary data.</text>
</comment>
<dbReference type="NCBIfam" id="TIGR01646">
    <property type="entry name" value="vgr_GE"/>
    <property type="match status" value="1"/>
</dbReference>
<dbReference type="Gene3D" id="4.10.220.110">
    <property type="match status" value="1"/>
</dbReference>
<gene>
    <name evidence="4" type="primary">tssI</name>
    <name evidence="4" type="ORF">ELS82_00195</name>
</gene>
<name>A0A4Y8WKG4_9VIBR</name>
<reference evidence="4 5" key="1">
    <citation type="submission" date="2019-01" db="EMBL/GenBank/DDBJ databases">
        <title>Vibrio BEI176 sp. nov, a marine bacterium isolated from China: eastern marignal seas.</title>
        <authorList>
            <person name="Li B."/>
        </authorList>
    </citation>
    <scope>NUCLEOTIDE SEQUENCE [LARGE SCALE GENOMIC DNA]</scope>
    <source>
        <strain evidence="4 5">BEI176</strain>
    </source>
</reference>
<dbReference type="SUPFAM" id="SSF69349">
    <property type="entry name" value="Phage fibre proteins"/>
    <property type="match status" value="1"/>
</dbReference>
<dbReference type="InterPro" id="IPR054030">
    <property type="entry name" value="Gp5_Vgr_C"/>
</dbReference>
<feature type="domain" description="Gp5/Type VI secretion system Vgr C-terminal trimerisation" evidence="3">
    <location>
        <begin position="479"/>
        <end position="582"/>
    </location>
</feature>